<dbReference type="Proteomes" id="UP001596492">
    <property type="component" value="Unassembled WGS sequence"/>
</dbReference>
<keyword evidence="2 8" id="KW-0699">rRNA-binding</keyword>
<dbReference type="PROSITE" id="PS01048">
    <property type="entry name" value="RIBOSOMAL_S6"/>
    <property type="match status" value="1"/>
</dbReference>
<evidence type="ECO:0000256" key="6">
    <source>
        <dbReference type="ARBA" id="ARBA00035104"/>
    </source>
</evidence>
<dbReference type="GO" id="GO:0005840">
    <property type="term" value="C:ribosome"/>
    <property type="evidence" value="ECO:0007669"/>
    <property type="project" value="UniProtKB-KW"/>
</dbReference>
<dbReference type="NCBIfam" id="TIGR00166">
    <property type="entry name" value="S6"/>
    <property type="match status" value="1"/>
</dbReference>
<evidence type="ECO:0000313" key="10">
    <source>
        <dbReference type="EMBL" id="MFC7290186.1"/>
    </source>
</evidence>
<evidence type="ECO:0000256" key="1">
    <source>
        <dbReference type="ARBA" id="ARBA00009512"/>
    </source>
</evidence>
<keyword evidence="5 8" id="KW-0687">Ribonucleoprotein</keyword>
<keyword evidence="11" id="KW-1185">Reference proteome</keyword>
<dbReference type="PANTHER" id="PTHR21011:SF1">
    <property type="entry name" value="SMALL RIBOSOMAL SUBUNIT PROTEIN BS6M"/>
    <property type="match status" value="1"/>
</dbReference>
<sequence>MAFYEHVVIARPDISQQQVETLVEEITAIIVEKEGTVSNTEYWGLRNLAYPINKSRKGHYSLINIDGPAAAIQEVERRLRINEDVIRFLTIRVEELSTEPSAVLSRKDRGDKPERGDRDRGERRPRRDREDS</sequence>
<keyword evidence="3 8" id="KW-0694">RNA-binding</keyword>
<proteinExistence type="inferred from homology"/>
<evidence type="ECO:0000313" key="11">
    <source>
        <dbReference type="Proteomes" id="UP001596492"/>
    </source>
</evidence>
<evidence type="ECO:0000256" key="3">
    <source>
        <dbReference type="ARBA" id="ARBA00022884"/>
    </source>
</evidence>
<evidence type="ECO:0000256" key="2">
    <source>
        <dbReference type="ARBA" id="ARBA00022730"/>
    </source>
</evidence>
<organism evidence="10 11">
    <name type="scientific">Hirschia litorea</name>
    <dbReference type="NCBI Taxonomy" id="1199156"/>
    <lineage>
        <taxon>Bacteria</taxon>
        <taxon>Pseudomonadati</taxon>
        <taxon>Pseudomonadota</taxon>
        <taxon>Alphaproteobacteria</taxon>
        <taxon>Hyphomonadales</taxon>
        <taxon>Hyphomonadaceae</taxon>
        <taxon>Hirschia</taxon>
    </lineage>
</organism>
<feature type="region of interest" description="Disordered" evidence="9">
    <location>
        <begin position="99"/>
        <end position="132"/>
    </location>
</feature>
<dbReference type="InterPro" id="IPR035980">
    <property type="entry name" value="Ribosomal_bS6_sf"/>
</dbReference>
<name>A0ABW2IGW4_9PROT</name>
<dbReference type="RefSeq" id="WP_382164865.1">
    <property type="nucleotide sequence ID" value="NZ_JBHTBR010000002.1"/>
</dbReference>
<evidence type="ECO:0000256" key="9">
    <source>
        <dbReference type="SAM" id="MobiDB-lite"/>
    </source>
</evidence>
<evidence type="ECO:0000256" key="7">
    <source>
        <dbReference type="ARBA" id="ARBA00035294"/>
    </source>
</evidence>
<comment type="function">
    <text evidence="6 8">Binds together with bS18 to 16S ribosomal RNA.</text>
</comment>
<dbReference type="HAMAP" id="MF_00360">
    <property type="entry name" value="Ribosomal_bS6"/>
    <property type="match status" value="1"/>
</dbReference>
<reference evidence="11" key="1">
    <citation type="journal article" date="2019" name="Int. J. Syst. Evol. Microbiol.">
        <title>The Global Catalogue of Microorganisms (GCM) 10K type strain sequencing project: providing services to taxonomists for standard genome sequencing and annotation.</title>
        <authorList>
            <consortium name="The Broad Institute Genomics Platform"/>
            <consortium name="The Broad Institute Genome Sequencing Center for Infectious Disease"/>
            <person name="Wu L."/>
            <person name="Ma J."/>
        </authorList>
    </citation>
    <scope>NUCLEOTIDE SEQUENCE [LARGE SCALE GENOMIC DNA]</scope>
    <source>
        <strain evidence="11">CCUG 51308</strain>
    </source>
</reference>
<protein>
    <recommendedName>
        <fullName evidence="7 8">Small ribosomal subunit protein bS6</fullName>
    </recommendedName>
</protein>
<dbReference type="InterPro" id="IPR000529">
    <property type="entry name" value="Ribosomal_bS6"/>
</dbReference>
<dbReference type="Gene3D" id="3.30.70.60">
    <property type="match status" value="1"/>
</dbReference>
<dbReference type="CDD" id="cd00473">
    <property type="entry name" value="bS6"/>
    <property type="match status" value="1"/>
</dbReference>
<accession>A0ABW2IGW4</accession>
<dbReference type="InterPro" id="IPR020814">
    <property type="entry name" value="Ribosomal_S6_plastid/chlpt"/>
</dbReference>
<comment type="similarity">
    <text evidence="1 8">Belongs to the bacterial ribosomal protein bS6 family.</text>
</comment>
<evidence type="ECO:0000256" key="4">
    <source>
        <dbReference type="ARBA" id="ARBA00022980"/>
    </source>
</evidence>
<evidence type="ECO:0000256" key="5">
    <source>
        <dbReference type="ARBA" id="ARBA00023274"/>
    </source>
</evidence>
<dbReference type="Pfam" id="PF01250">
    <property type="entry name" value="Ribosomal_S6"/>
    <property type="match status" value="1"/>
</dbReference>
<dbReference type="InterPro" id="IPR014717">
    <property type="entry name" value="Transl_elong_EF1B/ribsomal_bS6"/>
</dbReference>
<comment type="caution">
    <text evidence="10">The sequence shown here is derived from an EMBL/GenBank/DDBJ whole genome shotgun (WGS) entry which is preliminary data.</text>
</comment>
<dbReference type="EMBL" id="JBHTBR010000002">
    <property type="protein sequence ID" value="MFC7290186.1"/>
    <property type="molecule type" value="Genomic_DNA"/>
</dbReference>
<keyword evidence="4 8" id="KW-0689">Ribosomal protein</keyword>
<feature type="compositionally biased region" description="Basic and acidic residues" evidence="9">
    <location>
        <begin position="105"/>
        <end position="132"/>
    </location>
</feature>
<dbReference type="PANTHER" id="PTHR21011">
    <property type="entry name" value="MITOCHONDRIAL 28S RIBOSOMAL PROTEIN S6"/>
    <property type="match status" value="1"/>
</dbReference>
<dbReference type="SUPFAM" id="SSF54995">
    <property type="entry name" value="Ribosomal protein S6"/>
    <property type="match status" value="1"/>
</dbReference>
<gene>
    <name evidence="8 10" type="primary">rpsF</name>
    <name evidence="10" type="ORF">ACFQS8_01030</name>
</gene>
<evidence type="ECO:0000256" key="8">
    <source>
        <dbReference type="HAMAP-Rule" id="MF_00360"/>
    </source>
</evidence>
<dbReference type="InterPro" id="IPR020815">
    <property type="entry name" value="Ribosomal_bS6_CS"/>
</dbReference>